<keyword evidence="9" id="KW-0472">Membrane</keyword>
<feature type="compositionally biased region" description="Basic and acidic residues" evidence="12">
    <location>
        <begin position="120"/>
        <end position="134"/>
    </location>
</feature>
<accession>A0A6F8PTS5</accession>
<dbReference type="EMBL" id="AP021889">
    <property type="protein sequence ID" value="BBP45542.1"/>
    <property type="molecule type" value="Genomic_DNA"/>
</dbReference>
<dbReference type="GO" id="GO:0006935">
    <property type="term" value="P:chemotaxis"/>
    <property type="evidence" value="ECO:0007669"/>
    <property type="project" value="UniProtKB-KW"/>
</dbReference>
<comment type="similarity">
    <text evidence="2">Belongs to the FliJ family.</text>
</comment>
<keyword evidence="13" id="KW-0966">Cell projection</keyword>
<evidence type="ECO:0000256" key="3">
    <source>
        <dbReference type="ARBA" id="ARBA00020392"/>
    </source>
</evidence>
<dbReference type="KEGG" id="tse:THMIRHAS_09150"/>
<dbReference type="GO" id="GO:0005886">
    <property type="term" value="C:plasma membrane"/>
    <property type="evidence" value="ECO:0007669"/>
    <property type="project" value="UniProtKB-SubCell"/>
</dbReference>
<dbReference type="RefSeq" id="WP_173271350.1">
    <property type="nucleotide sequence ID" value="NZ_AP021889.1"/>
</dbReference>
<dbReference type="PRINTS" id="PR01004">
    <property type="entry name" value="FLGFLIJ"/>
</dbReference>
<evidence type="ECO:0000256" key="5">
    <source>
        <dbReference type="ARBA" id="ARBA00022475"/>
    </source>
</evidence>
<dbReference type="PANTHER" id="PTHR38786:SF1">
    <property type="entry name" value="FLAGELLAR FLIJ PROTEIN"/>
    <property type="match status" value="1"/>
</dbReference>
<evidence type="ECO:0000256" key="10">
    <source>
        <dbReference type="ARBA" id="ARBA00023225"/>
    </source>
</evidence>
<dbReference type="InterPro" id="IPR052570">
    <property type="entry name" value="FliJ"/>
</dbReference>
<gene>
    <name evidence="13" type="primary">fliJ</name>
    <name evidence="13" type="ORF">THMIRHAS_09150</name>
</gene>
<dbReference type="GO" id="GO:0009288">
    <property type="term" value="C:bacterial-type flagellum"/>
    <property type="evidence" value="ECO:0007669"/>
    <property type="project" value="InterPro"/>
</dbReference>
<dbReference type="InterPro" id="IPR018006">
    <property type="entry name" value="Flag_FliJ_proteobac"/>
</dbReference>
<evidence type="ECO:0000256" key="2">
    <source>
        <dbReference type="ARBA" id="ARBA00010004"/>
    </source>
</evidence>
<name>A0A6F8PTS5_9GAMM</name>
<dbReference type="GO" id="GO:0044781">
    <property type="term" value="P:bacterial-type flagellum organization"/>
    <property type="evidence" value="ECO:0007669"/>
    <property type="project" value="UniProtKB-KW"/>
</dbReference>
<keyword evidence="10" id="KW-1006">Bacterial flagellum protein export</keyword>
<dbReference type="Gene3D" id="1.10.287.1700">
    <property type="match status" value="1"/>
</dbReference>
<evidence type="ECO:0000256" key="6">
    <source>
        <dbReference type="ARBA" id="ARBA00022500"/>
    </source>
</evidence>
<keyword evidence="14" id="KW-1185">Reference proteome</keyword>
<dbReference type="Pfam" id="PF02050">
    <property type="entry name" value="FliJ"/>
    <property type="match status" value="1"/>
</dbReference>
<dbReference type="Proteomes" id="UP000501726">
    <property type="component" value="Chromosome"/>
</dbReference>
<keyword evidence="6" id="KW-0145">Chemotaxis</keyword>
<dbReference type="GO" id="GO:0071973">
    <property type="term" value="P:bacterial-type flagellum-dependent cell motility"/>
    <property type="evidence" value="ECO:0007669"/>
    <property type="project" value="InterPro"/>
</dbReference>
<evidence type="ECO:0000256" key="11">
    <source>
        <dbReference type="SAM" id="Coils"/>
    </source>
</evidence>
<dbReference type="AlphaFoldDB" id="A0A6F8PTS5"/>
<dbReference type="InterPro" id="IPR053716">
    <property type="entry name" value="Flag_assembly_chemotaxis_eff"/>
</dbReference>
<keyword evidence="7" id="KW-1005">Bacterial flagellum biogenesis</keyword>
<dbReference type="GO" id="GO:0003774">
    <property type="term" value="F:cytoskeletal motor activity"/>
    <property type="evidence" value="ECO:0007669"/>
    <property type="project" value="InterPro"/>
</dbReference>
<sequence length="147" mass="17225">MTTSIQRWQKLVELAEIEMENAAKTVAYMQDEMHNSQSQLQSLEAYLQEYTQQPVQGPSRLVAQLQSHVAFGEKVQQAIKAQEQHFRQKQLMVEKALEAWREKRARFKALQTLLDKKRKQQDVKLSRQEQKMLDDLAAQQSVRRSTP</sequence>
<proteinExistence type="inferred from homology"/>
<comment type="subcellular location">
    <subcellularLocation>
        <location evidence="1">Cell membrane</location>
        <topology evidence="1">Peripheral membrane protein</topology>
        <orientation evidence="1">Cytoplasmic side</orientation>
    </subcellularLocation>
</comment>
<keyword evidence="13" id="KW-0282">Flagellum</keyword>
<evidence type="ECO:0000256" key="9">
    <source>
        <dbReference type="ARBA" id="ARBA00023136"/>
    </source>
</evidence>
<feature type="compositionally biased region" description="Polar residues" evidence="12">
    <location>
        <begin position="138"/>
        <end position="147"/>
    </location>
</feature>
<dbReference type="PANTHER" id="PTHR38786">
    <property type="entry name" value="FLAGELLAR FLIJ PROTEIN"/>
    <property type="match status" value="1"/>
</dbReference>
<evidence type="ECO:0000256" key="7">
    <source>
        <dbReference type="ARBA" id="ARBA00022795"/>
    </source>
</evidence>
<dbReference type="NCBIfam" id="TIGR02473">
    <property type="entry name" value="flagell_FliJ"/>
    <property type="match status" value="1"/>
</dbReference>
<keyword evidence="11" id="KW-0175">Coiled coil</keyword>
<reference evidence="14" key="1">
    <citation type="submission" date="2019-11" db="EMBL/GenBank/DDBJ databases">
        <title>Isolation and characterization of two novel species in the genus Thiomicrorhabdus.</title>
        <authorList>
            <person name="Mochizuki J."/>
            <person name="Kojima H."/>
            <person name="Fukui M."/>
        </authorList>
    </citation>
    <scope>NUCLEOTIDE SEQUENCE [LARGE SCALE GENOMIC DNA]</scope>
    <source>
        <strain evidence="14">aks77</strain>
    </source>
</reference>
<feature type="coiled-coil region" evidence="11">
    <location>
        <begin position="5"/>
        <end position="53"/>
    </location>
</feature>
<keyword evidence="13" id="KW-0969">Cilium</keyword>
<evidence type="ECO:0000256" key="12">
    <source>
        <dbReference type="SAM" id="MobiDB-lite"/>
    </source>
</evidence>
<evidence type="ECO:0000256" key="8">
    <source>
        <dbReference type="ARBA" id="ARBA00022927"/>
    </source>
</evidence>
<evidence type="ECO:0000313" key="14">
    <source>
        <dbReference type="Proteomes" id="UP000501726"/>
    </source>
</evidence>
<evidence type="ECO:0000313" key="13">
    <source>
        <dbReference type="EMBL" id="BBP45542.1"/>
    </source>
</evidence>
<organism evidence="13 14">
    <name type="scientific">Thiosulfatimonas sediminis</name>
    <dbReference type="NCBI Taxonomy" id="2675054"/>
    <lineage>
        <taxon>Bacteria</taxon>
        <taxon>Pseudomonadati</taxon>
        <taxon>Pseudomonadota</taxon>
        <taxon>Gammaproteobacteria</taxon>
        <taxon>Thiotrichales</taxon>
        <taxon>Piscirickettsiaceae</taxon>
        <taxon>Thiosulfatimonas</taxon>
    </lineage>
</organism>
<keyword evidence="5" id="KW-1003">Cell membrane</keyword>
<dbReference type="InterPro" id="IPR012823">
    <property type="entry name" value="Flagell_FliJ"/>
</dbReference>
<feature type="region of interest" description="Disordered" evidence="12">
    <location>
        <begin position="120"/>
        <end position="147"/>
    </location>
</feature>
<keyword evidence="4" id="KW-0813">Transport</keyword>
<keyword evidence="8" id="KW-0653">Protein transport</keyword>
<evidence type="ECO:0000256" key="1">
    <source>
        <dbReference type="ARBA" id="ARBA00004413"/>
    </source>
</evidence>
<dbReference type="GO" id="GO:0015031">
    <property type="term" value="P:protein transport"/>
    <property type="evidence" value="ECO:0007669"/>
    <property type="project" value="UniProtKB-KW"/>
</dbReference>
<evidence type="ECO:0000256" key="4">
    <source>
        <dbReference type="ARBA" id="ARBA00022448"/>
    </source>
</evidence>
<protein>
    <recommendedName>
        <fullName evidence="3">Flagellar FliJ protein</fullName>
    </recommendedName>
</protein>